<dbReference type="EMBL" id="CP039291">
    <property type="protein sequence ID" value="QCB93319.1"/>
    <property type="molecule type" value="Genomic_DNA"/>
</dbReference>
<dbReference type="KEGG" id="celz:E5225_06905"/>
<evidence type="ECO:0000313" key="1">
    <source>
        <dbReference type="EMBL" id="QCB93319.1"/>
    </source>
</evidence>
<dbReference type="RefSeq" id="WP_135974909.1">
    <property type="nucleotide sequence ID" value="NZ_CP039291.1"/>
</dbReference>
<name>A0A4P7SGN8_9CELL</name>
<dbReference type="OrthoDB" id="9948654at2"/>
<keyword evidence="2" id="KW-1185">Reference proteome</keyword>
<dbReference type="Proteomes" id="UP000296469">
    <property type="component" value="Chromosome"/>
</dbReference>
<sequence>MTARAQRLAELHAARVRIDEQIRRLAPDADLPEANPFDHIATRRLADLAVHMVQHGATHDEIATAMHMPRASVSLLIAGQAAHRTERRAS</sequence>
<accession>A0A4P7SGN8</accession>
<reference evidence="1 2" key="1">
    <citation type="submission" date="2019-04" db="EMBL/GenBank/DDBJ databases">
        <title>Isolation and identification of Cellulomonas shaoxiangyii sp. Nov. isolated from feces of the Tibetan antelopes (Pantholops hodgsonii) in the Qinghai-Tibet plateau of China.</title>
        <authorList>
            <person name="Tian Z."/>
        </authorList>
    </citation>
    <scope>NUCLEOTIDE SEQUENCE [LARGE SCALE GENOMIC DNA]</scope>
    <source>
        <strain evidence="1 2">Z28</strain>
    </source>
</reference>
<protein>
    <submittedName>
        <fullName evidence="1">Uncharacterized protein</fullName>
    </submittedName>
</protein>
<organism evidence="1 2">
    <name type="scientific">Cellulomonas shaoxiangyii</name>
    <dbReference type="NCBI Taxonomy" id="2566013"/>
    <lineage>
        <taxon>Bacteria</taxon>
        <taxon>Bacillati</taxon>
        <taxon>Actinomycetota</taxon>
        <taxon>Actinomycetes</taxon>
        <taxon>Micrococcales</taxon>
        <taxon>Cellulomonadaceae</taxon>
        <taxon>Cellulomonas</taxon>
    </lineage>
</organism>
<evidence type="ECO:0000313" key="2">
    <source>
        <dbReference type="Proteomes" id="UP000296469"/>
    </source>
</evidence>
<gene>
    <name evidence="1" type="ORF">E5225_06905</name>
</gene>
<dbReference type="AlphaFoldDB" id="A0A4P7SGN8"/>
<proteinExistence type="predicted"/>